<feature type="compositionally biased region" description="Low complexity" evidence="1">
    <location>
        <begin position="26"/>
        <end position="40"/>
    </location>
</feature>
<reference evidence="2" key="1">
    <citation type="submission" date="2022-07" db="EMBL/GenBank/DDBJ databases">
        <title>Chromosome-level genome of Muraenolepis orangiensis.</title>
        <authorList>
            <person name="Kim J."/>
        </authorList>
    </citation>
    <scope>NUCLEOTIDE SEQUENCE</scope>
    <source>
        <strain evidence="2">KU_S4_2022</strain>
        <tissue evidence="2">Muscle</tissue>
    </source>
</reference>
<dbReference type="Proteomes" id="UP001148018">
    <property type="component" value="Unassembled WGS sequence"/>
</dbReference>
<comment type="caution">
    <text evidence="2">The sequence shown here is derived from an EMBL/GenBank/DDBJ whole genome shotgun (WGS) entry which is preliminary data.</text>
</comment>
<evidence type="ECO:0000313" key="2">
    <source>
        <dbReference type="EMBL" id="KAJ3581305.1"/>
    </source>
</evidence>
<feature type="region of interest" description="Disordered" evidence="1">
    <location>
        <begin position="26"/>
        <end position="72"/>
    </location>
</feature>
<dbReference type="EMBL" id="JANIIK010003053">
    <property type="protein sequence ID" value="KAJ3581305.1"/>
    <property type="molecule type" value="Genomic_DNA"/>
</dbReference>
<name>A0A9Q0I0U6_9TELE</name>
<evidence type="ECO:0000313" key="3">
    <source>
        <dbReference type="Proteomes" id="UP001148018"/>
    </source>
</evidence>
<dbReference type="AlphaFoldDB" id="A0A9Q0I0U6"/>
<proteinExistence type="predicted"/>
<accession>A0A9Q0I0U6</accession>
<gene>
    <name evidence="2" type="ORF">NHX12_016793</name>
</gene>
<feature type="compositionally biased region" description="Basic and acidic residues" evidence="1">
    <location>
        <begin position="63"/>
        <end position="72"/>
    </location>
</feature>
<keyword evidence="3" id="KW-1185">Reference proteome</keyword>
<evidence type="ECO:0000256" key="1">
    <source>
        <dbReference type="SAM" id="MobiDB-lite"/>
    </source>
</evidence>
<sequence length="72" mass="7609">MEPAASDVCCWEAEEDHLVGQLCSRAPSVSQSSSTATAARLETVTQGRIDSSPKMGPIIGEDSQGKRGLMED</sequence>
<organism evidence="2 3">
    <name type="scientific">Muraenolepis orangiensis</name>
    <name type="common">Patagonian moray cod</name>
    <dbReference type="NCBI Taxonomy" id="630683"/>
    <lineage>
        <taxon>Eukaryota</taxon>
        <taxon>Metazoa</taxon>
        <taxon>Chordata</taxon>
        <taxon>Craniata</taxon>
        <taxon>Vertebrata</taxon>
        <taxon>Euteleostomi</taxon>
        <taxon>Actinopterygii</taxon>
        <taxon>Neopterygii</taxon>
        <taxon>Teleostei</taxon>
        <taxon>Neoteleostei</taxon>
        <taxon>Acanthomorphata</taxon>
        <taxon>Zeiogadaria</taxon>
        <taxon>Gadariae</taxon>
        <taxon>Gadiformes</taxon>
        <taxon>Muraenolepidoidei</taxon>
        <taxon>Muraenolepididae</taxon>
        <taxon>Muraenolepis</taxon>
    </lineage>
</organism>
<protein>
    <submittedName>
        <fullName evidence="2">Uncharacterized protein</fullName>
    </submittedName>
</protein>